<comment type="caution">
    <text evidence="2">The sequence shown here is derived from an EMBL/GenBank/DDBJ whole genome shotgun (WGS) entry which is preliminary data.</text>
</comment>
<sequence>MVYLKQMAGTSSRVRRAFVKNRSGINQYISHFQRTSTTVLESQAFKTSTSNPNSARPSINVIEDDVDQALSKADGTIKRERDSKL</sequence>
<feature type="compositionally biased region" description="Polar residues" evidence="1">
    <location>
        <begin position="43"/>
        <end position="57"/>
    </location>
</feature>
<gene>
    <name evidence="2" type="ORF">M5D96_000800</name>
</gene>
<evidence type="ECO:0000313" key="2">
    <source>
        <dbReference type="EMBL" id="KAI8044629.1"/>
    </source>
</evidence>
<protein>
    <submittedName>
        <fullName evidence="2">Uncharacterized protein</fullName>
    </submittedName>
</protein>
<organism evidence="2 3">
    <name type="scientific">Drosophila gunungcola</name>
    <name type="common">fruit fly</name>
    <dbReference type="NCBI Taxonomy" id="103775"/>
    <lineage>
        <taxon>Eukaryota</taxon>
        <taxon>Metazoa</taxon>
        <taxon>Ecdysozoa</taxon>
        <taxon>Arthropoda</taxon>
        <taxon>Hexapoda</taxon>
        <taxon>Insecta</taxon>
        <taxon>Pterygota</taxon>
        <taxon>Neoptera</taxon>
        <taxon>Endopterygota</taxon>
        <taxon>Diptera</taxon>
        <taxon>Brachycera</taxon>
        <taxon>Muscomorpha</taxon>
        <taxon>Ephydroidea</taxon>
        <taxon>Drosophilidae</taxon>
        <taxon>Drosophila</taxon>
        <taxon>Sophophora</taxon>
    </lineage>
</organism>
<evidence type="ECO:0000256" key="1">
    <source>
        <dbReference type="SAM" id="MobiDB-lite"/>
    </source>
</evidence>
<evidence type="ECO:0000313" key="3">
    <source>
        <dbReference type="Proteomes" id="UP001059596"/>
    </source>
</evidence>
<proteinExistence type="predicted"/>
<dbReference type="AlphaFoldDB" id="A0A9Q0BUT9"/>
<name>A0A9Q0BUT9_9MUSC</name>
<keyword evidence="3" id="KW-1185">Reference proteome</keyword>
<reference evidence="2" key="1">
    <citation type="journal article" date="2023" name="Genome Biol. Evol.">
        <title>Long-read-based Genome Assembly of Drosophila gunungcola Reveals Fewer Chemosensory Genes in Flower-breeding Species.</title>
        <authorList>
            <person name="Negi A."/>
            <person name="Liao B.Y."/>
            <person name="Yeh S.D."/>
        </authorList>
    </citation>
    <scope>NUCLEOTIDE SEQUENCE</scope>
    <source>
        <strain evidence="2">Sukarami</strain>
    </source>
</reference>
<feature type="region of interest" description="Disordered" evidence="1">
    <location>
        <begin position="43"/>
        <end position="63"/>
    </location>
</feature>
<dbReference type="Proteomes" id="UP001059596">
    <property type="component" value="Chromosome 3R"/>
</dbReference>
<dbReference type="EMBL" id="JAMKOV010000001">
    <property type="protein sequence ID" value="KAI8044629.1"/>
    <property type="molecule type" value="Genomic_DNA"/>
</dbReference>
<accession>A0A9Q0BUT9</accession>